<accession>A0A0E9WPC8</accession>
<name>A0A0E9WPC8_ANGAN</name>
<protein>
    <submittedName>
        <fullName evidence="1">Uncharacterized protein</fullName>
    </submittedName>
</protein>
<organism evidence="1">
    <name type="scientific">Anguilla anguilla</name>
    <name type="common">European freshwater eel</name>
    <name type="synonym">Muraena anguilla</name>
    <dbReference type="NCBI Taxonomy" id="7936"/>
    <lineage>
        <taxon>Eukaryota</taxon>
        <taxon>Metazoa</taxon>
        <taxon>Chordata</taxon>
        <taxon>Craniata</taxon>
        <taxon>Vertebrata</taxon>
        <taxon>Euteleostomi</taxon>
        <taxon>Actinopterygii</taxon>
        <taxon>Neopterygii</taxon>
        <taxon>Teleostei</taxon>
        <taxon>Anguilliformes</taxon>
        <taxon>Anguillidae</taxon>
        <taxon>Anguilla</taxon>
    </lineage>
</organism>
<reference evidence="1" key="1">
    <citation type="submission" date="2014-11" db="EMBL/GenBank/DDBJ databases">
        <authorList>
            <person name="Amaro Gonzalez C."/>
        </authorList>
    </citation>
    <scope>NUCLEOTIDE SEQUENCE</scope>
</reference>
<dbReference type="AlphaFoldDB" id="A0A0E9WPC8"/>
<proteinExistence type="predicted"/>
<reference evidence="1" key="2">
    <citation type="journal article" date="2015" name="Fish Shellfish Immunol.">
        <title>Early steps in the European eel (Anguilla anguilla)-Vibrio vulnificus interaction in the gills: Role of the RtxA13 toxin.</title>
        <authorList>
            <person name="Callol A."/>
            <person name="Pajuelo D."/>
            <person name="Ebbesson L."/>
            <person name="Teles M."/>
            <person name="MacKenzie S."/>
            <person name="Amaro C."/>
        </authorList>
    </citation>
    <scope>NUCLEOTIDE SEQUENCE</scope>
</reference>
<sequence>MRVPGQGAWVNYRPVSLLVNVKCSGCSG</sequence>
<evidence type="ECO:0000313" key="1">
    <source>
        <dbReference type="EMBL" id="JAH92259.1"/>
    </source>
</evidence>
<dbReference type="EMBL" id="GBXM01016318">
    <property type="protein sequence ID" value="JAH92259.1"/>
    <property type="molecule type" value="Transcribed_RNA"/>
</dbReference>